<feature type="non-terminal residue" evidence="2">
    <location>
        <position position="1"/>
    </location>
</feature>
<feature type="transmembrane region" description="Helical" evidence="1">
    <location>
        <begin position="72"/>
        <end position="91"/>
    </location>
</feature>
<keyword evidence="3" id="KW-1185">Reference proteome</keyword>
<organism evidence="2 3">
    <name type="scientific">Phytophthora sojae (strain P6497)</name>
    <name type="common">Soybean stem and root rot agent</name>
    <name type="synonym">Phytophthora megasperma f. sp. glycines</name>
    <dbReference type="NCBI Taxonomy" id="1094619"/>
    <lineage>
        <taxon>Eukaryota</taxon>
        <taxon>Sar</taxon>
        <taxon>Stramenopiles</taxon>
        <taxon>Oomycota</taxon>
        <taxon>Peronosporomycetes</taxon>
        <taxon>Peronosporales</taxon>
        <taxon>Peronosporaceae</taxon>
        <taxon>Phytophthora</taxon>
    </lineage>
</organism>
<keyword evidence="1" id="KW-0472">Membrane</keyword>
<accession>G4ZKA6</accession>
<dbReference type="GeneID" id="20658936"/>
<evidence type="ECO:0000256" key="1">
    <source>
        <dbReference type="SAM" id="Phobius"/>
    </source>
</evidence>
<reference evidence="2 3" key="1">
    <citation type="journal article" date="2006" name="Science">
        <title>Phytophthora genome sequences uncover evolutionary origins and mechanisms of pathogenesis.</title>
        <authorList>
            <person name="Tyler B.M."/>
            <person name="Tripathy S."/>
            <person name="Zhang X."/>
            <person name="Dehal P."/>
            <person name="Jiang R.H."/>
            <person name="Aerts A."/>
            <person name="Arredondo F.D."/>
            <person name="Baxter L."/>
            <person name="Bensasson D."/>
            <person name="Beynon J.L."/>
            <person name="Chapman J."/>
            <person name="Damasceno C.M."/>
            <person name="Dorrance A.E."/>
            <person name="Dou D."/>
            <person name="Dickerman A.W."/>
            <person name="Dubchak I.L."/>
            <person name="Garbelotto M."/>
            <person name="Gijzen M."/>
            <person name="Gordon S.G."/>
            <person name="Govers F."/>
            <person name="Grunwald N.J."/>
            <person name="Huang W."/>
            <person name="Ivors K.L."/>
            <person name="Jones R.W."/>
            <person name="Kamoun S."/>
            <person name="Krampis K."/>
            <person name="Lamour K.H."/>
            <person name="Lee M.K."/>
            <person name="McDonald W.H."/>
            <person name="Medina M."/>
            <person name="Meijer H.J."/>
            <person name="Nordberg E.K."/>
            <person name="Maclean D.J."/>
            <person name="Ospina-Giraldo M.D."/>
            <person name="Morris P.F."/>
            <person name="Phuntumart V."/>
            <person name="Putnam N.H."/>
            <person name="Rash S."/>
            <person name="Rose J.K."/>
            <person name="Sakihama Y."/>
            <person name="Salamov A.A."/>
            <person name="Savidor A."/>
            <person name="Scheuring C.F."/>
            <person name="Smith B.M."/>
            <person name="Sobral B.W."/>
            <person name="Terry A."/>
            <person name="Torto-Alalibo T.A."/>
            <person name="Win J."/>
            <person name="Xu Z."/>
            <person name="Zhang H."/>
            <person name="Grigoriev I.V."/>
            <person name="Rokhsar D.S."/>
            <person name="Boore J.L."/>
        </authorList>
    </citation>
    <scope>NUCLEOTIDE SEQUENCE [LARGE SCALE GENOMIC DNA]</scope>
    <source>
        <strain evidence="2 3">P6497</strain>
    </source>
</reference>
<protein>
    <submittedName>
        <fullName evidence="2">Uncharacterized protein</fullName>
    </submittedName>
</protein>
<proteinExistence type="predicted"/>
<dbReference type="EMBL" id="JH159155">
    <property type="protein sequence ID" value="EGZ15222.1"/>
    <property type="molecule type" value="Genomic_DNA"/>
</dbReference>
<dbReference type="RefSeq" id="XP_009528971.1">
    <property type="nucleotide sequence ID" value="XM_009530676.1"/>
</dbReference>
<dbReference type="InParanoid" id="G4ZKA6"/>
<name>G4ZKA6_PHYSP</name>
<feature type="transmembrane region" description="Helical" evidence="1">
    <location>
        <begin position="33"/>
        <end position="51"/>
    </location>
</feature>
<evidence type="ECO:0000313" key="3">
    <source>
        <dbReference type="Proteomes" id="UP000002640"/>
    </source>
</evidence>
<dbReference type="KEGG" id="psoj:PHYSODRAFT_509024"/>
<sequence length="104" mass="11582">YLLYILELPNHPYFAALVSISSIADIGKTSQRLLLLCGIEIVFLSFYVALIQRRLGISALHQLAFVLHSQRVLVQAKFVILSLVILGFPLAHYGNGLIYRLGSV</sequence>
<dbReference type="AlphaFoldDB" id="G4ZKA6"/>
<dbReference type="OMA" id="ATNCEQH"/>
<keyword evidence="1" id="KW-0812">Transmembrane</keyword>
<gene>
    <name evidence="2" type="ORF">PHYSODRAFT_509024</name>
</gene>
<keyword evidence="1" id="KW-1133">Transmembrane helix</keyword>
<evidence type="ECO:0000313" key="2">
    <source>
        <dbReference type="EMBL" id="EGZ15222.1"/>
    </source>
</evidence>
<dbReference type="Proteomes" id="UP000002640">
    <property type="component" value="Unassembled WGS sequence"/>
</dbReference>